<organism evidence="1 2">
    <name type="scientific">Luteolibacter soli</name>
    <dbReference type="NCBI Taxonomy" id="3135280"/>
    <lineage>
        <taxon>Bacteria</taxon>
        <taxon>Pseudomonadati</taxon>
        <taxon>Verrucomicrobiota</taxon>
        <taxon>Verrucomicrobiia</taxon>
        <taxon>Verrucomicrobiales</taxon>
        <taxon>Verrucomicrobiaceae</taxon>
        <taxon>Luteolibacter</taxon>
    </lineage>
</organism>
<name>A0ABU9B2R0_9BACT</name>
<keyword evidence="2" id="KW-1185">Reference proteome</keyword>
<proteinExistence type="predicted"/>
<evidence type="ECO:0000313" key="2">
    <source>
        <dbReference type="Proteomes" id="UP001371305"/>
    </source>
</evidence>
<accession>A0ABU9B2R0</accession>
<dbReference type="RefSeq" id="WP_341408063.1">
    <property type="nucleotide sequence ID" value="NZ_JBBUKT010000018.1"/>
</dbReference>
<dbReference type="EMBL" id="JBBUKT010000018">
    <property type="protein sequence ID" value="MEK7954295.1"/>
    <property type="molecule type" value="Genomic_DNA"/>
</dbReference>
<sequence length="339" mass="37835">MSQTQYNLPLLEAVCRRGVLCASTIRYWRGCKRLNAEDLGLNPAQVSDRLIQLGHKQLVPRDALAAFSLIESRAHAMIEGSSFPFLGGIARFVPNPRLATLTNGLDKLRDEFREATLDFVAGYGPLREKAMGEWSEAAQQLNGSADMLLATIEQSFPPAGDIARRFGFETRMFQIAAPDNLRIEVAESIDQMEIADQRRRVAEDAQRRLQADLDGFIRESVTTLREETAKLASDVLATIDGSEGGVHQRTLNRLTTFIDSFRTLNFAGDGQLEATLERFRQELLNRSAEDYRNDSTAMRSLTDGLNRLRDNAVAMVRTEGRDVLQRFGQLGARRLAAVS</sequence>
<gene>
    <name evidence="1" type="ORF">WKV53_27510</name>
</gene>
<dbReference type="Proteomes" id="UP001371305">
    <property type="component" value="Unassembled WGS sequence"/>
</dbReference>
<dbReference type="InterPro" id="IPR021496">
    <property type="entry name" value="DUF3150"/>
</dbReference>
<protein>
    <submittedName>
        <fullName evidence="1">DUF3150 domain-containing protein</fullName>
    </submittedName>
</protein>
<dbReference type="Pfam" id="PF11348">
    <property type="entry name" value="DUF3150"/>
    <property type="match status" value="1"/>
</dbReference>
<evidence type="ECO:0000313" key="1">
    <source>
        <dbReference type="EMBL" id="MEK7954295.1"/>
    </source>
</evidence>
<comment type="caution">
    <text evidence="1">The sequence shown here is derived from an EMBL/GenBank/DDBJ whole genome shotgun (WGS) entry which is preliminary data.</text>
</comment>
<reference evidence="1 2" key="1">
    <citation type="submission" date="2024-04" db="EMBL/GenBank/DDBJ databases">
        <title>Luteolibacter sp. isolated from soil.</title>
        <authorList>
            <person name="An J."/>
        </authorList>
    </citation>
    <scope>NUCLEOTIDE SEQUENCE [LARGE SCALE GENOMIC DNA]</scope>
    <source>
        <strain evidence="1 2">Y139</strain>
    </source>
</reference>